<gene>
    <name evidence="1" type="ORF">H5410_008889</name>
</gene>
<keyword evidence="2" id="KW-1185">Reference proteome</keyword>
<dbReference type="Proteomes" id="UP000824120">
    <property type="component" value="Chromosome 2"/>
</dbReference>
<evidence type="ECO:0000313" key="1">
    <source>
        <dbReference type="EMBL" id="KAG5623671.1"/>
    </source>
</evidence>
<sequence>MGVASCGGQGEGSEMVWTCEEASMRPVKEAMAVKSSSRNNVMMSGEQQGRHHESIKCVTRIPLPETSLNRKFFSKKYFRHYILRGNIENLDEKVSSGGGTEYDTFRPIRGQASIVIGVKMGEEVRNGEIGGIFETVDDKASSWDEFWLGD</sequence>
<comment type="caution">
    <text evidence="1">The sequence shown here is derived from an EMBL/GenBank/DDBJ whole genome shotgun (WGS) entry which is preliminary data.</text>
</comment>
<dbReference type="AlphaFoldDB" id="A0A9J6AI26"/>
<evidence type="ECO:0000313" key="2">
    <source>
        <dbReference type="Proteomes" id="UP000824120"/>
    </source>
</evidence>
<organism evidence="1 2">
    <name type="scientific">Solanum commersonii</name>
    <name type="common">Commerson's wild potato</name>
    <name type="synonym">Commerson's nightshade</name>
    <dbReference type="NCBI Taxonomy" id="4109"/>
    <lineage>
        <taxon>Eukaryota</taxon>
        <taxon>Viridiplantae</taxon>
        <taxon>Streptophyta</taxon>
        <taxon>Embryophyta</taxon>
        <taxon>Tracheophyta</taxon>
        <taxon>Spermatophyta</taxon>
        <taxon>Magnoliopsida</taxon>
        <taxon>eudicotyledons</taxon>
        <taxon>Gunneridae</taxon>
        <taxon>Pentapetalae</taxon>
        <taxon>asterids</taxon>
        <taxon>lamiids</taxon>
        <taxon>Solanales</taxon>
        <taxon>Solanaceae</taxon>
        <taxon>Solanoideae</taxon>
        <taxon>Solaneae</taxon>
        <taxon>Solanum</taxon>
    </lineage>
</organism>
<name>A0A9J6AI26_SOLCO</name>
<dbReference type="EMBL" id="JACXVP010000002">
    <property type="protein sequence ID" value="KAG5623671.1"/>
    <property type="molecule type" value="Genomic_DNA"/>
</dbReference>
<protein>
    <submittedName>
        <fullName evidence="1">Uncharacterized protein</fullName>
    </submittedName>
</protein>
<accession>A0A9J6AI26</accession>
<reference evidence="1 2" key="1">
    <citation type="submission" date="2020-09" db="EMBL/GenBank/DDBJ databases">
        <title>De no assembly of potato wild relative species, Solanum commersonii.</title>
        <authorList>
            <person name="Cho K."/>
        </authorList>
    </citation>
    <scope>NUCLEOTIDE SEQUENCE [LARGE SCALE GENOMIC DNA]</scope>
    <source>
        <strain evidence="1">LZ3.2</strain>
        <tissue evidence="1">Leaf</tissue>
    </source>
</reference>
<proteinExistence type="predicted"/>